<dbReference type="AlphaFoldDB" id="A0A563DKL7"/>
<evidence type="ECO:0000313" key="1">
    <source>
        <dbReference type="EMBL" id="TWP30786.1"/>
    </source>
</evidence>
<accession>A0A563DKL7</accession>
<evidence type="ECO:0000313" key="2">
    <source>
        <dbReference type="Proteomes" id="UP000319499"/>
    </source>
</evidence>
<dbReference type="SUPFAM" id="SSF52540">
    <property type="entry name" value="P-loop containing nucleoside triphosphate hydrolases"/>
    <property type="match status" value="1"/>
</dbReference>
<dbReference type="InterPro" id="IPR050238">
    <property type="entry name" value="DNA_Rep/Repair_Clamp_Loader"/>
</dbReference>
<dbReference type="EMBL" id="SELH01000010">
    <property type="protein sequence ID" value="TWP30786.1"/>
    <property type="molecule type" value="Genomic_DNA"/>
</dbReference>
<dbReference type="PANTHER" id="PTHR11669:SF8">
    <property type="entry name" value="DNA POLYMERASE III SUBUNIT DELTA"/>
    <property type="match status" value="1"/>
</dbReference>
<dbReference type="PANTHER" id="PTHR11669">
    <property type="entry name" value="REPLICATION FACTOR C / DNA POLYMERASE III GAMMA-TAU SUBUNIT"/>
    <property type="match status" value="1"/>
</dbReference>
<dbReference type="Pfam" id="PF13177">
    <property type="entry name" value="DNA_pol3_delta2"/>
    <property type="match status" value="1"/>
</dbReference>
<organism evidence="1 2">
    <name type="scientific">Apibacter muscae</name>
    <dbReference type="NCBI Taxonomy" id="2509004"/>
    <lineage>
        <taxon>Bacteria</taxon>
        <taxon>Pseudomonadati</taxon>
        <taxon>Bacteroidota</taxon>
        <taxon>Flavobacteriia</taxon>
        <taxon>Flavobacteriales</taxon>
        <taxon>Weeksellaceae</taxon>
        <taxon>Apibacter</taxon>
    </lineage>
</organism>
<proteinExistence type="predicted"/>
<sequence length="386" mass="45029">MRFIMCYLCYMKWDQIIGQETLKNKLRDSIIENRISHAQLLVGKSGYGALALALAYASEIICENSETCYKRLNQFQHPDLHLSFPTINNSTEKREAVSADYASQFRDFLQKSVYQELDQWYEFLNEEKKQGFISVKEIENIINNLSLKSFEGGYKVQIIWGVEAMRTEAANKLLKILEEPPAKTLFLLIADDEKKILPTILSRCQKILIPRIEETCIQQSLQNLYSLENNESNIIAKRSQGDWALALNLLNSSKVNEEFEKFFIQWNRAAVMAPKKVEFLKEIVEWSIIIAGWGREKQKRFLQFCSETFRQALLENYSANKLVNASLSYNNFNWKSFSFFVHGNNIEDILEEINSAYYHIERNGNARIIFLDMGVKLTRFLARKRE</sequence>
<keyword evidence="2" id="KW-1185">Reference proteome</keyword>
<gene>
    <name evidence="1" type="ORF">ETU09_00270</name>
</gene>
<comment type="caution">
    <text evidence="1">The sequence shown here is derived from an EMBL/GenBank/DDBJ whole genome shotgun (WGS) entry which is preliminary data.</text>
</comment>
<dbReference type="GO" id="GO:0006261">
    <property type="term" value="P:DNA-templated DNA replication"/>
    <property type="evidence" value="ECO:0007669"/>
    <property type="project" value="TreeGrafter"/>
</dbReference>
<name>A0A563DKL7_9FLAO</name>
<dbReference type="Proteomes" id="UP000319499">
    <property type="component" value="Unassembled WGS sequence"/>
</dbReference>
<protein>
    <submittedName>
        <fullName evidence="1">DNA polymerase III subunit delta</fullName>
    </submittedName>
</protein>
<dbReference type="InterPro" id="IPR027417">
    <property type="entry name" value="P-loop_NTPase"/>
</dbReference>
<dbReference type="OrthoDB" id="9811073at2"/>
<dbReference type="Gene3D" id="3.40.50.300">
    <property type="entry name" value="P-loop containing nucleotide triphosphate hydrolases"/>
    <property type="match status" value="1"/>
</dbReference>
<reference evidence="1 2" key="1">
    <citation type="submission" date="2019-02" db="EMBL/GenBank/DDBJ databases">
        <title>Apibacter muscae sp. nov.: a novel member of the house fly microbiota.</title>
        <authorList>
            <person name="Park R."/>
        </authorList>
    </citation>
    <scope>NUCLEOTIDE SEQUENCE [LARGE SCALE GENOMIC DNA]</scope>
    <source>
        <strain evidence="1 2">AL1</strain>
    </source>
</reference>